<dbReference type="Proteomes" id="UP000076077">
    <property type="component" value="Chromosome"/>
</dbReference>
<dbReference type="EMBL" id="CP014864">
    <property type="protein sequence ID" value="AMX02697.1"/>
    <property type="molecule type" value="Genomic_DNA"/>
</dbReference>
<reference evidence="3" key="1">
    <citation type="submission" date="2016-03" db="EMBL/GenBank/DDBJ databases">
        <authorList>
            <person name="Lee Y.-S."/>
            <person name="Choi Y.-L."/>
        </authorList>
    </citation>
    <scope>NUCLEOTIDE SEQUENCE [LARGE SCALE GENOMIC DNA]</scope>
    <source>
        <strain evidence="3">DAU221</strain>
    </source>
</reference>
<evidence type="ECO:0000256" key="1">
    <source>
        <dbReference type="SAM" id="MobiDB-lite"/>
    </source>
</evidence>
<evidence type="ECO:0000313" key="3">
    <source>
        <dbReference type="Proteomes" id="UP000076077"/>
    </source>
</evidence>
<gene>
    <name evidence="2" type="ORF">A3224_08975</name>
</gene>
<feature type="region of interest" description="Disordered" evidence="1">
    <location>
        <begin position="93"/>
        <end position="148"/>
    </location>
</feature>
<dbReference type="RefSeq" id="WP_067153571.1">
    <property type="nucleotide sequence ID" value="NZ_CP014864.1"/>
</dbReference>
<protein>
    <submittedName>
        <fullName evidence="2">Uncharacterized protein</fullName>
    </submittedName>
</protein>
<keyword evidence="3" id="KW-1185">Reference proteome</keyword>
<proteinExistence type="predicted"/>
<dbReference type="AlphaFoldDB" id="A0A143HMF4"/>
<evidence type="ECO:0000313" key="2">
    <source>
        <dbReference type="EMBL" id="AMX02697.1"/>
    </source>
</evidence>
<feature type="compositionally biased region" description="Low complexity" evidence="1">
    <location>
        <begin position="108"/>
        <end position="119"/>
    </location>
</feature>
<sequence length="191" mass="20636">MIVFTLVNERTDEVWVGTTREGVSPEARFKQFQEALALGIDHPFYEELKTFGPDAFSVNMFAAAEDPAELKMYLEEALETYGGKSLAGIKTVRPGTTNASLTPKPKSRSASTAARKSATQGKSRAGTKPVKEKLSSGRTGSAAKERRIKEAIEAEKAAIAAAKAKQAAEEAAEMRAIMARLDARGSTLRKR</sequence>
<dbReference type="KEGG" id="mthd:A3224_08975"/>
<organism evidence="2 3">
    <name type="scientific">Microbulbifer thermotolerans</name>
    <dbReference type="NCBI Taxonomy" id="252514"/>
    <lineage>
        <taxon>Bacteria</taxon>
        <taxon>Pseudomonadati</taxon>
        <taxon>Pseudomonadota</taxon>
        <taxon>Gammaproteobacteria</taxon>
        <taxon>Cellvibrionales</taxon>
        <taxon>Microbulbiferaceae</taxon>
        <taxon>Microbulbifer</taxon>
    </lineage>
</organism>
<dbReference type="GeneID" id="76608180"/>
<dbReference type="OrthoDB" id="5734086at2"/>
<accession>A0A143HMF4</accession>
<name>A0A143HMF4_MICTH</name>